<evidence type="ECO:0000313" key="2">
    <source>
        <dbReference type="EMBL" id="GGC06612.1"/>
    </source>
</evidence>
<gene>
    <name evidence="2" type="ORF">GCM10011494_26540</name>
</gene>
<dbReference type="InterPro" id="IPR046121">
    <property type="entry name" value="DUF6118"/>
</dbReference>
<dbReference type="AlphaFoldDB" id="A0A916TUQ4"/>
<name>A0A916TUQ4_9SPHN</name>
<keyword evidence="1" id="KW-1133">Transmembrane helix</keyword>
<proteinExistence type="predicted"/>
<comment type="caution">
    <text evidence="2">The sequence shown here is derived from an EMBL/GenBank/DDBJ whole genome shotgun (WGS) entry which is preliminary data.</text>
</comment>
<reference evidence="2" key="1">
    <citation type="journal article" date="2014" name="Int. J. Syst. Evol. Microbiol.">
        <title>Complete genome sequence of Corynebacterium casei LMG S-19264T (=DSM 44701T), isolated from a smear-ripened cheese.</title>
        <authorList>
            <consortium name="US DOE Joint Genome Institute (JGI-PGF)"/>
            <person name="Walter F."/>
            <person name="Albersmeier A."/>
            <person name="Kalinowski J."/>
            <person name="Ruckert C."/>
        </authorList>
    </citation>
    <scope>NUCLEOTIDE SEQUENCE</scope>
    <source>
        <strain evidence="2">CGMCC 1.15095</strain>
    </source>
</reference>
<dbReference type="Proteomes" id="UP000608154">
    <property type="component" value="Unassembled WGS sequence"/>
</dbReference>
<accession>A0A916TUQ4</accession>
<keyword evidence="1" id="KW-0812">Transmembrane</keyword>
<evidence type="ECO:0000313" key="3">
    <source>
        <dbReference type="Proteomes" id="UP000608154"/>
    </source>
</evidence>
<protein>
    <submittedName>
        <fullName evidence="2">Uncharacterized protein</fullName>
    </submittedName>
</protein>
<feature type="transmembrane region" description="Helical" evidence="1">
    <location>
        <begin position="131"/>
        <end position="154"/>
    </location>
</feature>
<reference evidence="2" key="2">
    <citation type="submission" date="2020-09" db="EMBL/GenBank/DDBJ databases">
        <authorList>
            <person name="Sun Q."/>
            <person name="Zhou Y."/>
        </authorList>
    </citation>
    <scope>NUCLEOTIDE SEQUENCE</scope>
    <source>
        <strain evidence="2">CGMCC 1.15095</strain>
    </source>
</reference>
<keyword evidence="1" id="KW-0472">Membrane</keyword>
<keyword evidence="3" id="KW-1185">Reference proteome</keyword>
<dbReference type="Pfam" id="PF19613">
    <property type="entry name" value="DUF6118"/>
    <property type="match status" value="1"/>
</dbReference>
<dbReference type="RefSeq" id="WP_188772029.1">
    <property type="nucleotide sequence ID" value="NZ_BMHK01000018.1"/>
</dbReference>
<dbReference type="EMBL" id="BMHK01000018">
    <property type="protein sequence ID" value="GGC06612.1"/>
    <property type="molecule type" value="Genomic_DNA"/>
</dbReference>
<evidence type="ECO:0000256" key="1">
    <source>
        <dbReference type="SAM" id="Phobius"/>
    </source>
</evidence>
<organism evidence="2 3">
    <name type="scientific">Novosphingobium endophyticum</name>
    <dbReference type="NCBI Taxonomy" id="1955250"/>
    <lineage>
        <taxon>Bacteria</taxon>
        <taxon>Pseudomonadati</taxon>
        <taxon>Pseudomonadota</taxon>
        <taxon>Alphaproteobacteria</taxon>
        <taxon>Sphingomonadales</taxon>
        <taxon>Sphingomonadaceae</taxon>
        <taxon>Novosphingobium</taxon>
    </lineage>
</organism>
<sequence>MDDNDMDTEERDPAAEAFLRLEGQIALMRLGVEKLAAERADIVIPDYSATLGEMTQNIAWTLDTLRDIVAKPAMSFTPEDWARRIDSAALQARRTDHAELRASCNRFDSASRELQTVVAIARTARDQRRRLLWAAGGGLLAGILLWSVFPGAFLRALPQSWLMPEGIAARVLREPTLWAAGIRLMQADSPRAWQALADAAEVLTDNRQAFEKCQAAATKARKSVRCTLDVRPDL</sequence>